<dbReference type="EMBL" id="CM051407">
    <property type="protein sequence ID" value="KAJ4702156.1"/>
    <property type="molecule type" value="Genomic_DNA"/>
</dbReference>
<dbReference type="Proteomes" id="UP001164539">
    <property type="component" value="Chromosome 14"/>
</dbReference>
<keyword evidence="1" id="KW-0418">Kinase</keyword>
<proteinExistence type="predicted"/>
<gene>
    <name evidence="1" type="ORF">OWV82_025277</name>
</gene>
<evidence type="ECO:0000313" key="1">
    <source>
        <dbReference type="EMBL" id="KAJ4702156.1"/>
    </source>
</evidence>
<accession>A0ACC1WSH3</accession>
<name>A0ACC1WSH3_MELAZ</name>
<organism evidence="1 2">
    <name type="scientific">Melia azedarach</name>
    <name type="common">Chinaberry tree</name>
    <dbReference type="NCBI Taxonomy" id="155640"/>
    <lineage>
        <taxon>Eukaryota</taxon>
        <taxon>Viridiplantae</taxon>
        <taxon>Streptophyta</taxon>
        <taxon>Embryophyta</taxon>
        <taxon>Tracheophyta</taxon>
        <taxon>Spermatophyta</taxon>
        <taxon>Magnoliopsida</taxon>
        <taxon>eudicotyledons</taxon>
        <taxon>Gunneridae</taxon>
        <taxon>Pentapetalae</taxon>
        <taxon>rosids</taxon>
        <taxon>malvids</taxon>
        <taxon>Sapindales</taxon>
        <taxon>Meliaceae</taxon>
        <taxon>Melia</taxon>
    </lineage>
</organism>
<keyword evidence="2" id="KW-1185">Reference proteome</keyword>
<evidence type="ECO:0000313" key="2">
    <source>
        <dbReference type="Proteomes" id="UP001164539"/>
    </source>
</evidence>
<sequence>MGNDSSKFLSWVLVKVARNHFFSSRVSSGSGCFLKENSENHSKLFRGFRGGKKVHQIGLEDSISHGSLINKVFNSLTKNCAAMEVIAGTNRENSLESWLSFLHWDVHCLPETTAFLVVQNQTIIPTKCSLLQQRDFRLQRISLGDELVVEDTKPRAWTEDTEDLNNQNFIPCEEKFTLRSISIIRRELPQSTLGWPLLRRTSQSSEALSRRRERNMSVVEWVMSLPSRSTSVADQNHMIDLDTKKISVGREIDNSLLNDREIEGSNLQEFHTVEESTDDSRKAKDENLRIVSGQQAEVSLKTVSLNATNLSLSKPGWPFLRIEASMRLDSSRESEDAPLPNRSTPATPQSRISLVSPNIDYDENCFTPQSPGESEVFLRLVSSSCKKFSYMELKQATSKFSSGNLIGEGGCSNVYKGCLPNGKLVAVKVLKSYREAWNDFSLEVDITSSLMNKNITPLMGVCIEDSNLILVYDFLPKGSLEESLHGGDKSSALPWEMRYKVAVEIAEALNYLHNECLRPVIHRDVKSSNILLSTEFQPQLSDFGLAIWGPTDSSYIIDEDVVGTFGYIAPEYFMHGKVSDKIDVYSFGVVLLEMLSGRRPIDSKSLNGQESLVKWAKPILESGDTKELLDPSLNNDIDIAQMQRMVLAANLCISQSPRQRPKVSQIVKLLRGENDAKDLFDTDVNDAKETGNQDDDDLLECGGRSYLDLTILDTDFDATSLSSVVNSALHFTAEQKQRFKLRDYLKMEQD</sequence>
<protein>
    <submittedName>
        <fullName evidence="1">Kinase family protein</fullName>
    </submittedName>
</protein>
<comment type="caution">
    <text evidence="1">The sequence shown here is derived from an EMBL/GenBank/DDBJ whole genome shotgun (WGS) entry which is preliminary data.</text>
</comment>
<reference evidence="1 2" key="1">
    <citation type="journal article" date="2023" name="Science">
        <title>Complex scaffold remodeling in plant triterpene biosynthesis.</title>
        <authorList>
            <person name="De La Pena R."/>
            <person name="Hodgson H."/>
            <person name="Liu J.C."/>
            <person name="Stephenson M.J."/>
            <person name="Martin A.C."/>
            <person name="Owen C."/>
            <person name="Harkess A."/>
            <person name="Leebens-Mack J."/>
            <person name="Jimenez L.E."/>
            <person name="Osbourn A."/>
            <person name="Sattely E.S."/>
        </authorList>
    </citation>
    <scope>NUCLEOTIDE SEQUENCE [LARGE SCALE GENOMIC DNA]</scope>
    <source>
        <strain evidence="2">cv. JPN11</strain>
        <tissue evidence="1">Leaf</tissue>
    </source>
</reference>
<keyword evidence="1" id="KW-0808">Transferase</keyword>